<reference evidence="2" key="3">
    <citation type="submission" date="2025-09" db="UniProtKB">
        <authorList>
            <consortium name="Ensembl"/>
        </authorList>
    </citation>
    <scope>IDENTIFICATION</scope>
</reference>
<feature type="compositionally biased region" description="Basic and acidic residues" evidence="1">
    <location>
        <begin position="95"/>
        <end position="108"/>
    </location>
</feature>
<dbReference type="Ensembl" id="ENSDCDT00010071137.1">
    <property type="protein sequence ID" value="ENSDCDP00010060389.1"/>
    <property type="gene ID" value="ENSDCDG00010033573.1"/>
</dbReference>
<reference evidence="2" key="2">
    <citation type="submission" date="2025-08" db="UniProtKB">
        <authorList>
            <consortium name="Ensembl"/>
        </authorList>
    </citation>
    <scope>IDENTIFICATION</scope>
</reference>
<reference evidence="2 3" key="1">
    <citation type="submission" date="2020-06" db="EMBL/GenBank/DDBJ databases">
        <authorList>
            <consortium name="Wellcome Sanger Institute Data Sharing"/>
        </authorList>
    </citation>
    <scope>NUCLEOTIDE SEQUENCE [LARGE SCALE GENOMIC DNA]</scope>
</reference>
<sequence>ADHDVRTLDHVRLGEAFDGLQDDGEAERGEENGVNQGAHHLGADPAERVLVGGLGLLREAHGHQGHDQRDHVRQHVERVRQHRQGRRDAAHHHLHHEEAEGERQHAEQPDAVGFAGHVPVSPERHSTASGSRRSTRTLRPQ</sequence>
<evidence type="ECO:0000256" key="1">
    <source>
        <dbReference type="SAM" id="MobiDB-lite"/>
    </source>
</evidence>
<feature type="region of interest" description="Disordered" evidence="1">
    <location>
        <begin position="58"/>
        <end position="141"/>
    </location>
</feature>
<dbReference type="AlphaFoldDB" id="A0AAY4ET68"/>
<feature type="compositionally biased region" description="Basic and acidic residues" evidence="1">
    <location>
        <begin position="58"/>
        <end position="79"/>
    </location>
</feature>
<evidence type="ECO:0000313" key="3">
    <source>
        <dbReference type="Proteomes" id="UP000694580"/>
    </source>
</evidence>
<organism evidence="2 3">
    <name type="scientific">Denticeps clupeoides</name>
    <name type="common">denticle herring</name>
    <dbReference type="NCBI Taxonomy" id="299321"/>
    <lineage>
        <taxon>Eukaryota</taxon>
        <taxon>Metazoa</taxon>
        <taxon>Chordata</taxon>
        <taxon>Craniata</taxon>
        <taxon>Vertebrata</taxon>
        <taxon>Euteleostomi</taxon>
        <taxon>Actinopterygii</taxon>
        <taxon>Neopterygii</taxon>
        <taxon>Teleostei</taxon>
        <taxon>Clupei</taxon>
        <taxon>Clupeiformes</taxon>
        <taxon>Denticipitoidei</taxon>
        <taxon>Denticipitidae</taxon>
        <taxon>Denticeps</taxon>
    </lineage>
</organism>
<dbReference type="Proteomes" id="UP000694580">
    <property type="component" value="Chromosome 14"/>
</dbReference>
<feature type="compositionally biased region" description="Basic residues" evidence="1">
    <location>
        <begin position="80"/>
        <end position="94"/>
    </location>
</feature>
<feature type="region of interest" description="Disordered" evidence="1">
    <location>
        <begin position="17"/>
        <end position="46"/>
    </location>
</feature>
<dbReference type="GeneTree" id="ENSGT01110000267483"/>
<accession>A0AAY4ET68</accession>
<name>A0AAY4ET68_9TELE</name>
<keyword evidence="3" id="KW-1185">Reference proteome</keyword>
<evidence type="ECO:0000313" key="2">
    <source>
        <dbReference type="Ensembl" id="ENSDCDP00010060389.1"/>
    </source>
</evidence>
<proteinExistence type="predicted"/>
<feature type="compositionally biased region" description="Low complexity" evidence="1">
    <location>
        <begin position="127"/>
        <end position="141"/>
    </location>
</feature>
<protein>
    <submittedName>
        <fullName evidence="2">Uncharacterized protein</fullName>
    </submittedName>
</protein>